<sequence>MSNGDCLFCQIINGQAPANKVYEDENVIAILDIHPVSLGHTLIVPKKHSMNMLDADDVVLQSMILATKKIAQAILEGLGYDAFNLELNNGRIAGQIIPHLHWHIVPRTAEDGLQHWPGKSYKAGEAEEIINKIKAKLS</sequence>
<reference evidence="5 6" key="1">
    <citation type="journal article" date="2016" name="Nat. Commun.">
        <title>Thousands of microbial genomes shed light on interconnected biogeochemical processes in an aquifer system.</title>
        <authorList>
            <person name="Anantharaman K."/>
            <person name="Brown C.T."/>
            <person name="Hug L.A."/>
            <person name="Sharon I."/>
            <person name="Castelle C.J."/>
            <person name="Probst A.J."/>
            <person name="Thomas B.C."/>
            <person name="Singh A."/>
            <person name="Wilkins M.J."/>
            <person name="Karaoz U."/>
            <person name="Brodie E.L."/>
            <person name="Williams K.H."/>
            <person name="Hubbard S.S."/>
            <person name="Banfield J.F."/>
        </authorList>
    </citation>
    <scope>NUCLEOTIDE SEQUENCE [LARGE SCALE GENOMIC DNA]</scope>
</reference>
<dbReference type="Proteomes" id="UP000176498">
    <property type="component" value="Unassembled WGS sequence"/>
</dbReference>
<feature type="active site" description="Tele-AMP-histidine intermediate" evidence="1">
    <location>
        <position position="101"/>
    </location>
</feature>
<dbReference type="GO" id="GO:0006790">
    <property type="term" value="P:sulfur compound metabolic process"/>
    <property type="evidence" value="ECO:0007669"/>
    <property type="project" value="TreeGrafter"/>
</dbReference>
<accession>A0A1G1XN55</accession>
<dbReference type="Pfam" id="PF01230">
    <property type="entry name" value="HIT"/>
    <property type="match status" value="1"/>
</dbReference>
<evidence type="ECO:0000313" key="6">
    <source>
        <dbReference type="Proteomes" id="UP000176498"/>
    </source>
</evidence>
<proteinExistence type="predicted"/>
<name>A0A1G1XN55_9BACT</name>
<evidence type="ECO:0000313" key="5">
    <source>
        <dbReference type="EMBL" id="OGY41555.1"/>
    </source>
</evidence>
<comment type="caution">
    <text evidence="5">The sequence shown here is derived from an EMBL/GenBank/DDBJ whole genome shotgun (WGS) entry which is preliminary data.</text>
</comment>
<organism evidence="5 6">
    <name type="scientific">Candidatus Buchananbacteria bacterium RBG_13_36_9</name>
    <dbReference type="NCBI Taxonomy" id="1797530"/>
    <lineage>
        <taxon>Bacteria</taxon>
        <taxon>Candidatus Buchananiibacteriota</taxon>
    </lineage>
</organism>
<keyword evidence="5" id="KW-0378">Hydrolase</keyword>
<protein>
    <submittedName>
        <fullName evidence="5">HIT family hydrolase</fullName>
    </submittedName>
</protein>
<evidence type="ECO:0000259" key="4">
    <source>
        <dbReference type="PROSITE" id="PS51084"/>
    </source>
</evidence>
<feature type="domain" description="HIT" evidence="4">
    <location>
        <begin position="7"/>
        <end position="114"/>
    </location>
</feature>
<dbReference type="PANTHER" id="PTHR47670:SF1">
    <property type="entry name" value="ADENYLYLSULFATASE HINT3"/>
    <property type="match status" value="1"/>
</dbReference>
<dbReference type="SUPFAM" id="SSF54197">
    <property type="entry name" value="HIT-like"/>
    <property type="match status" value="1"/>
</dbReference>
<evidence type="ECO:0000256" key="3">
    <source>
        <dbReference type="PROSITE-ProRule" id="PRU00464"/>
    </source>
</evidence>
<dbReference type="GO" id="GO:0047627">
    <property type="term" value="F:adenylylsulfatase activity"/>
    <property type="evidence" value="ECO:0007669"/>
    <property type="project" value="TreeGrafter"/>
</dbReference>
<dbReference type="PROSITE" id="PS51084">
    <property type="entry name" value="HIT_2"/>
    <property type="match status" value="1"/>
</dbReference>
<dbReference type="InterPro" id="IPR001310">
    <property type="entry name" value="Histidine_triad_HIT"/>
</dbReference>
<dbReference type="CDD" id="cd01277">
    <property type="entry name" value="HINT_subgroup"/>
    <property type="match status" value="1"/>
</dbReference>
<dbReference type="PANTHER" id="PTHR47670">
    <property type="entry name" value="ADENYLYLSULFATASE HINT3"/>
    <property type="match status" value="1"/>
</dbReference>
<dbReference type="Gene3D" id="3.30.428.10">
    <property type="entry name" value="HIT-like"/>
    <property type="match status" value="1"/>
</dbReference>
<dbReference type="EMBL" id="MHHZ01000016">
    <property type="protein sequence ID" value="OGY41555.1"/>
    <property type="molecule type" value="Genomic_DNA"/>
</dbReference>
<dbReference type="InterPro" id="IPR036265">
    <property type="entry name" value="HIT-like_sf"/>
</dbReference>
<feature type="short sequence motif" description="Histidine triad motif" evidence="2 3">
    <location>
        <begin position="99"/>
        <end position="103"/>
    </location>
</feature>
<dbReference type="PRINTS" id="PR00332">
    <property type="entry name" value="HISTRIAD"/>
</dbReference>
<dbReference type="GO" id="GO:0009150">
    <property type="term" value="P:purine ribonucleotide metabolic process"/>
    <property type="evidence" value="ECO:0007669"/>
    <property type="project" value="TreeGrafter"/>
</dbReference>
<evidence type="ECO:0000256" key="1">
    <source>
        <dbReference type="PIRSR" id="PIRSR601310-1"/>
    </source>
</evidence>
<dbReference type="InterPro" id="IPR039384">
    <property type="entry name" value="HINT"/>
</dbReference>
<gene>
    <name evidence="5" type="ORF">A2Y82_05060</name>
</gene>
<evidence type="ECO:0000256" key="2">
    <source>
        <dbReference type="PIRSR" id="PIRSR601310-3"/>
    </source>
</evidence>
<dbReference type="AlphaFoldDB" id="A0A1G1XN55"/>
<dbReference type="InterPro" id="IPR011146">
    <property type="entry name" value="HIT-like"/>
</dbReference>